<dbReference type="Proteomes" id="UP000261174">
    <property type="component" value="Unassembled WGS sequence"/>
</dbReference>
<accession>A0A3E1P0W8</accession>
<feature type="transmembrane region" description="Helical" evidence="1">
    <location>
        <begin position="35"/>
        <end position="53"/>
    </location>
</feature>
<reference evidence="2 3" key="1">
    <citation type="submission" date="2018-08" db="EMBL/GenBank/DDBJ databases">
        <title>Chitinophaga sp. K20C18050901, a novel bacterium isolated from forest soil.</title>
        <authorList>
            <person name="Wang C."/>
        </authorList>
    </citation>
    <scope>NUCLEOTIDE SEQUENCE [LARGE SCALE GENOMIC DNA]</scope>
    <source>
        <strain evidence="2 3">K20C18050901</strain>
    </source>
</reference>
<sequence length="212" mass="24200">MRIEQQYEPVPMDRHNKTSFQEYKCAAMTKDSSSLFCKFLVSSYFCYLLFIMNNCMTKYLRFLVLVLISGVVLSGCKKQASPQEVALNFMHAIQESNFDLARDYATKESQQVIQLYSFFDARRNETEREKIKKAGIEVVNAEENGDKATVTVLNSSSKQQERLQLVKENGQWKISLSLESIIPNYMPPATPTMDSASIMQQDSLSISSPDQK</sequence>
<comment type="caution">
    <text evidence="2">The sequence shown here is derived from an EMBL/GenBank/DDBJ whole genome shotgun (WGS) entry which is preliminary data.</text>
</comment>
<evidence type="ECO:0000313" key="3">
    <source>
        <dbReference type="Proteomes" id="UP000261174"/>
    </source>
</evidence>
<name>A0A3E1P0W8_9BACT</name>
<gene>
    <name evidence="2" type="ORF">DXN04_17975</name>
</gene>
<dbReference type="EMBL" id="QTJV01000006">
    <property type="protein sequence ID" value="RFM33846.1"/>
    <property type="molecule type" value="Genomic_DNA"/>
</dbReference>
<keyword evidence="1" id="KW-0812">Transmembrane</keyword>
<evidence type="ECO:0000313" key="2">
    <source>
        <dbReference type="EMBL" id="RFM33846.1"/>
    </source>
</evidence>
<keyword evidence="3" id="KW-1185">Reference proteome</keyword>
<keyword evidence="1" id="KW-1133">Transmembrane helix</keyword>
<organism evidence="2 3">
    <name type="scientific">Chitinophaga silvisoli</name>
    <dbReference type="NCBI Taxonomy" id="2291814"/>
    <lineage>
        <taxon>Bacteria</taxon>
        <taxon>Pseudomonadati</taxon>
        <taxon>Bacteroidota</taxon>
        <taxon>Chitinophagia</taxon>
        <taxon>Chitinophagales</taxon>
        <taxon>Chitinophagaceae</taxon>
        <taxon>Chitinophaga</taxon>
    </lineage>
</organism>
<keyword evidence="1" id="KW-0472">Membrane</keyword>
<proteinExistence type="predicted"/>
<dbReference type="Gene3D" id="3.10.450.50">
    <property type="match status" value="1"/>
</dbReference>
<evidence type="ECO:0000256" key="1">
    <source>
        <dbReference type="SAM" id="Phobius"/>
    </source>
</evidence>
<dbReference type="AlphaFoldDB" id="A0A3E1P0W8"/>
<protein>
    <submittedName>
        <fullName evidence="2">DUF4878 domain-containing protein</fullName>
    </submittedName>
</protein>